<comment type="caution">
    <text evidence="1">The sequence shown here is derived from an EMBL/GenBank/DDBJ whole genome shotgun (WGS) entry which is preliminary data.</text>
</comment>
<gene>
    <name evidence="1" type="ORF">I5M32_16035</name>
</gene>
<dbReference type="EMBL" id="JAEHFY010000035">
    <property type="protein sequence ID" value="MBK0384476.1"/>
    <property type="molecule type" value="Genomic_DNA"/>
</dbReference>
<evidence type="ECO:0000313" key="2">
    <source>
        <dbReference type="Proteomes" id="UP000660024"/>
    </source>
</evidence>
<name>A0ABS1BPR4_9SPHI</name>
<proteinExistence type="predicted"/>
<dbReference type="Proteomes" id="UP000660024">
    <property type="component" value="Unassembled WGS sequence"/>
</dbReference>
<accession>A0ABS1BPR4</accession>
<dbReference type="PROSITE" id="PS51257">
    <property type="entry name" value="PROKAR_LIPOPROTEIN"/>
    <property type="match status" value="1"/>
</dbReference>
<dbReference type="Pfam" id="PF13289">
    <property type="entry name" value="SIR2_2"/>
    <property type="match status" value="1"/>
</dbReference>
<organism evidence="1 2">
    <name type="scientific">Pedobacter segetis</name>
    <dbReference type="NCBI Taxonomy" id="2793069"/>
    <lineage>
        <taxon>Bacteria</taxon>
        <taxon>Pseudomonadati</taxon>
        <taxon>Bacteroidota</taxon>
        <taxon>Sphingobacteriia</taxon>
        <taxon>Sphingobacteriales</taxon>
        <taxon>Sphingobacteriaceae</taxon>
        <taxon>Pedobacter</taxon>
    </lineage>
</organism>
<sequence>MEIRENNIIFLLGAGCSKHAEIPISPDMVKEVQKLLKDDSEWKKYTNLYSYLRSSIEYSEGIFGNFGNTFNIERLLIIMSEIEKRDKNIIYPFIGSWNLRLAEVAGQNFEKITELKQLIKTKLLDWTNPKDLFTKAEYYKGFKNLHSEIGYSPLRIFSLNYDLCFEKAIGDDEVEQGFDPKSNEWQYSNFEEIRKSFCLYKLHGSINWYTDKHTGRLMLSNHPVTNPELIFGIDTKLKSTDPYFFYTSEFRKWLLHKDCKLIVAIGYSFADDYINDLISQSLINDKKRQLLIVMPINTDELESKKNTLATEQLNFKHDYNKHCNEQVHIHNQVAEKFLTNEMNAEFLTKNNYIKNDEEAPF</sequence>
<evidence type="ECO:0000313" key="1">
    <source>
        <dbReference type="EMBL" id="MBK0384476.1"/>
    </source>
</evidence>
<protein>
    <submittedName>
        <fullName evidence="1">SIR2 family protein</fullName>
    </submittedName>
</protein>
<keyword evidence="2" id="KW-1185">Reference proteome</keyword>
<dbReference type="RefSeq" id="WP_200588137.1">
    <property type="nucleotide sequence ID" value="NZ_JAEHFY010000035.1"/>
</dbReference>
<reference evidence="1 2" key="1">
    <citation type="submission" date="2020-12" db="EMBL/GenBank/DDBJ databases">
        <title>Bacterial novel species Pedobacter sp. SD-b isolated from soil.</title>
        <authorList>
            <person name="Jung H.-Y."/>
        </authorList>
    </citation>
    <scope>NUCLEOTIDE SEQUENCE [LARGE SCALE GENOMIC DNA]</scope>
    <source>
        <strain evidence="1 2">SD-b</strain>
    </source>
</reference>